<dbReference type="HOGENOM" id="CLU_1542031_0_0_1"/>
<evidence type="ECO:0000313" key="3">
    <source>
        <dbReference type="Proteomes" id="UP000014500"/>
    </source>
</evidence>
<accession>T1J0M5</accession>
<dbReference type="Pfam" id="PF00391">
    <property type="entry name" value="PEP-utilizers"/>
    <property type="match status" value="1"/>
</dbReference>
<feature type="domain" description="PEP-utilising enzyme mobile" evidence="1">
    <location>
        <begin position="94"/>
        <end position="165"/>
    </location>
</feature>
<dbReference type="EMBL" id="JH431738">
    <property type="status" value="NOT_ANNOTATED_CDS"/>
    <property type="molecule type" value="Genomic_DNA"/>
</dbReference>
<dbReference type="GO" id="GO:0016772">
    <property type="term" value="F:transferase activity, transferring phosphorus-containing groups"/>
    <property type="evidence" value="ECO:0007669"/>
    <property type="project" value="InterPro"/>
</dbReference>
<dbReference type="PANTHER" id="PTHR43615">
    <property type="entry name" value="PHOSPHOENOLPYRUVATE SYNTHASE-RELATED"/>
    <property type="match status" value="1"/>
</dbReference>
<dbReference type="STRING" id="126957.T1J0M5"/>
<dbReference type="EnsemblMetazoa" id="SMAR007078-RA">
    <property type="protein sequence ID" value="SMAR007078-PA"/>
    <property type="gene ID" value="SMAR007078"/>
</dbReference>
<dbReference type="PANTHER" id="PTHR43615:SF1">
    <property type="entry name" value="PPDK_N DOMAIN-CONTAINING PROTEIN"/>
    <property type="match status" value="1"/>
</dbReference>
<dbReference type="Gene3D" id="3.50.30.10">
    <property type="entry name" value="Phosphohistidine domain"/>
    <property type="match status" value="1"/>
</dbReference>
<evidence type="ECO:0000313" key="2">
    <source>
        <dbReference type="EnsemblMetazoa" id="SMAR007078-PA"/>
    </source>
</evidence>
<name>T1J0M5_STRMM</name>
<evidence type="ECO:0000259" key="1">
    <source>
        <dbReference type="Pfam" id="PF00391"/>
    </source>
</evidence>
<reference evidence="2" key="2">
    <citation type="submission" date="2015-02" db="UniProtKB">
        <authorList>
            <consortium name="EnsemblMetazoa"/>
        </authorList>
    </citation>
    <scope>IDENTIFICATION</scope>
</reference>
<dbReference type="SUPFAM" id="SSF52009">
    <property type="entry name" value="Phosphohistidine domain"/>
    <property type="match status" value="1"/>
</dbReference>
<dbReference type="InterPro" id="IPR051549">
    <property type="entry name" value="PEP_Utilizing_Enz"/>
</dbReference>
<dbReference type="Proteomes" id="UP000014500">
    <property type="component" value="Unassembled WGS sequence"/>
</dbReference>
<dbReference type="OMA" id="FFMTIDE"/>
<dbReference type="eggNOG" id="ENOG502QS3J">
    <property type="taxonomic scope" value="Eukaryota"/>
</dbReference>
<keyword evidence="3" id="KW-1185">Reference proteome</keyword>
<dbReference type="PhylomeDB" id="T1J0M5"/>
<dbReference type="InterPro" id="IPR008279">
    <property type="entry name" value="PEP-util_enz_mobile_dom"/>
</dbReference>
<proteinExistence type="predicted"/>
<reference evidence="3" key="1">
    <citation type="submission" date="2011-05" db="EMBL/GenBank/DDBJ databases">
        <authorList>
            <person name="Richards S.R."/>
            <person name="Qu J."/>
            <person name="Jiang H."/>
            <person name="Jhangiani S.N."/>
            <person name="Agravi P."/>
            <person name="Goodspeed R."/>
            <person name="Gross S."/>
            <person name="Mandapat C."/>
            <person name="Jackson L."/>
            <person name="Mathew T."/>
            <person name="Pu L."/>
            <person name="Thornton R."/>
            <person name="Saada N."/>
            <person name="Wilczek-Boney K.B."/>
            <person name="Lee S."/>
            <person name="Kovar C."/>
            <person name="Wu Y."/>
            <person name="Scherer S.E."/>
            <person name="Worley K.C."/>
            <person name="Muzny D.M."/>
            <person name="Gibbs R."/>
        </authorList>
    </citation>
    <scope>NUCLEOTIDE SEQUENCE</scope>
    <source>
        <strain evidence="3">Brora</strain>
    </source>
</reference>
<protein>
    <recommendedName>
        <fullName evidence="1">PEP-utilising enzyme mobile domain-containing protein</fullName>
    </recommendedName>
</protein>
<dbReference type="InterPro" id="IPR036637">
    <property type="entry name" value="Phosphohistidine_dom_sf"/>
</dbReference>
<dbReference type="AlphaFoldDB" id="T1J0M5"/>
<sequence>MAYCQLSEQMMKEGFLPDPQLIFFFTHPEIGQLLKTRSPNLIKSTSQEKNANLLKHITVSRDNCWTSKTRTPVCNGTVKGIARVVLNLEETKNIQPNDILITHCTDIGWSPFFPLLSGIVTEIGGIISHGAVVAREYGLPCIVGAHNATRLFKSGEYVILNGSKGTLQKLNNLI</sequence>
<organism evidence="2 3">
    <name type="scientific">Strigamia maritima</name>
    <name type="common">European centipede</name>
    <name type="synonym">Geophilus maritimus</name>
    <dbReference type="NCBI Taxonomy" id="126957"/>
    <lineage>
        <taxon>Eukaryota</taxon>
        <taxon>Metazoa</taxon>
        <taxon>Ecdysozoa</taxon>
        <taxon>Arthropoda</taxon>
        <taxon>Myriapoda</taxon>
        <taxon>Chilopoda</taxon>
        <taxon>Pleurostigmophora</taxon>
        <taxon>Geophilomorpha</taxon>
        <taxon>Linotaeniidae</taxon>
        <taxon>Strigamia</taxon>
    </lineage>
</organism>